<evidence type="ECO:0000259" key="9">
    <source>
        <dbReference type="Pfam" id="PF13837"/>
    </source>
</evidence>
<feature type="coiled-coil region" evidence="7">
    <location>
        <begin position="237"/>
        <end position="271"/>
    </location>
</feature>
<dbReference type="AlphaFoldDB" id="A0AAV7H0A0"/>
<keyword evidence="2" id="KW-0805">Transcription regulation</keyword>
<dbReference type="InterPro" id="IPR044823">
    <property type="entry name" value="ASIL1/2-like"/>
</dbReference>
<evidence type="ECO:0000313" key="11">
    <source>
        <dbReference type="Proteomes" id="UP000775213"/>
    </source>
</evidence>
<accession>A0AAV7H0A0</accession>
<dbReference type="Proteomes" id="UP000775213">
    <property type="component" value="Unassembled WGS sequence"/>
</dbReference>
<keyword evidence="6" id="KW-0539">Nucleus</keyword>
<dbReference type="EMBL" id="JAGFBR010000005">
    <property type="protein sequence ID" value="KAH0467219.1"/>
    <property type="molecule type" value="Genomic_DNA"/>
</dbReference>
<feature type="region of interest" description="Disordered" evidence="8">
    <location>
        <begin position="117"/>
        <end position="136"/>
    </location>
</feature>
<keyword evidence="5" id="KW-0804">Transcription</keyword>
<proteinExistence type="predicted"/>
<evidence type="ECO:0000256" key="5">
    <source>
        <dbReference type="ARBA" id="ARBA00023163"/>
    </source>
</evidence>
<dbReference type="Gene3D" id="1.10.10.60">
    <property type="entry name" value="Homeodomain-like"/>
    <property type="match status" value="1"/>
</dbReference>
<dbReference type="Pfam" id="PF13837">
    <property type="entry name" value="Myb_DNA-bind_4"/>
    <property type="match status" value="1"/>
</dbReference>
<gene>
    <name evidence="10" type="ORF">IEQ34_004457</name>
</gene>
<feature type="region of interest" description="Disordered" evidence="8">
    <location>
        <begin position="193"/>
        <end position="231"/>
    </location>
</feature>
<evidence type="ECO:0000256" key="4">
    <source>
        <dbReference type="ARBA" id="ARBA00023125"/>
    </source>
</evidence>
<keyword evidence="11" id="KW-1185">Reference proteome</keyword>
<evidence type="ECO:0000256" key="1">
    <source>
        <dbReference type="ARBA" id="ARBA00004123"/>
    </source>
</evidence>
<dbReference type="GO" id="GO:0005634">
    <property type="term" value="C:nucleus"/>
    <property type="evidence" value="ECO:0007669"/>
    <property type="project" value="UniProtKB-SubCell"/>
</dbReference>
<evidence type="ECO:0000256" key="7">
    <source>
        <dbReference type="SAM" id="Coils"/>
    </source>
</evidence>
<sequence>MEGRDAAPARPPNPAMPYREDCWSEGETSMLVDAWGDRYLELNRGNLRQKQWQEVADAVNARPGGGRRPPRTDVQCKNRIDTLKKKYKIEKNKIFDGAFASQWPFYSRLDMLIGSSVSAKKPPSSPPLALPLPSHRKGLPLPPAAAAAAAAAAAIRTVDPLPKEKRPRTAATVPPVDDFFFRRNLPAAAAAAAAAANGDSRSSSRSSRSSMERSRSSRERSAKSWRKRREGSDVDGIRELARAIERFSEIYEKVESDKQRQMIELEKQRMEFIKGLEFQRMQMFVDTQVQMEKIKRTRRSDAVYQDLLNCPIHTPHCIALAAQHRVLLARVVALAAPLLHVSPTSFTLNTCDCTCLARVSMSGTGRPGFGAGQICVQISDLFV</sequence>
<keyword evidence="4" id="KW-0238">DNA-binding</keyword>
<evidence type="ECO:0000256" key="6">
    <source>
        <dbReference type="ARBA" id="ARBA00023242"/>
    </source>
</evidence>
<comment type="subcellular location">
    <subcellularLocation>
        <location evidence="1">Nucleus</location>
    </subcellularLocation>
</comment>
<reference evidence="10 11" key="1">
    <citation type="journal article" date="2021" name="Hortic Res">
        <title>Chromosome-scale assembly of the Dendrobium chrysotoxum genome enhances the understanding of orchid evolution.</title>
        <authorList>
            <person name="Zhang Y."/>
            <person name="Zhang G.Q."/>
            <person name="Zhang D."/>
            <person name="Liu X.D."/>
            <person name="Xu X.Y."/>
            <person name="Sun W.H."/>
            <person name="Yu X."/>
            <person name="Zhu X."/>
            <person name="Wang Z.W."/>
            <person name="Zhao X."/>
            <person name="Zhong W.Y."/>
            <person name="Chen H."/>
            <person name="Yin W.L."/>
            <person name="Huang T."/>
            <person name="Niu S.C."/>
            <person name="Liu Z.J."/>
        </authorList>
    </citation>
    <scope>NUCLEOTIDE SEQUENCE [LARGE SCALE GENOMIC DNA]</scope>
    <source>
        <strain evidence="10">Lindl</strain>
    </source>
</reference>
<dbReference type="PANTHER" id="PTHR31307">
    <property type="entry name" value="TRIHELIX TRANSCRIPTION FACTOR ASIL2"/>
    <property type="match status" value="1"/>
</dbReference>
<evidence type="ECO:0000256" key="8">
    <source>
        <dbReference type="SAM" id="MobiDB-lite"/>
    </source>
</evidence>
<name>A0AAV7H0A0_DENCH</name>
<dbReference type="GO" id="GO:0000976">
    <property type="term" value="F:transcription cis-regulatory region binding"/>
    <property type="evidence" value="ECO:0007669"/>
    <property type="project" value="TreeGrafter"/>
</dbReference>
<evidence type="ECO:0000313" key="10">
    <source>
        <dbReference type="EMBL" id="KAH0467219.1"/>
    </source>
</evidence>
<feature type="compositionally biased region" description="Low complexity" evidence="8">
    <location>
        <begin position="193"/>
        <end position="209"/>
    </location>
</feature>
<keyword evidence="3 7" id="KW-0175">Coiled coil</keyword>
<dbReference type="FunFam" id="1.10.10.60:FF:000104">
    <property type="entry name" value="trihelix transcription factor ASIL2"/>
    <property type="match status" value="1"/>
</dbReference>
<evidence type="ECO:0000256" key="2">
    <source>
        <dbReference type="ARBA" id="ARBA00023015"/>
    </source>
</evidence>
<feature type="domain" description="Myb/SANT-like DNA-binding" evidence="9">
    <location>
        <begin position="21"/>
        <end position="112"/>
    </location>
</feature>
<dbReference type="PANTHER" id="PTHR31307:SF16">
    <property type="entry name" value="OS05G0560600 PROTEIN"/>
    <property type="match status" value="1"/>
</dbReference>
<feature type="region of interest" description="Disordered" evidence="8">
    <location>
        <begin position="1"/>
        <end position="20"/>
    </location>
</feature>
<evidence type="ECO:0000256" key="3">
    <source>
        <dbReference type="ARBA" id="ARBA00023054"/>
    </source>
</evidence>
<comment type="caution">
    <text evidence="10">The sequence shown here is derived from an EMBL/GenBank/DDBJ whole genome shotgun (WGS) entry which is preliminary data.</text>
</comment>
<feature type="compositionally biased region" description="Basic and acidic residues" evidence="8">
    <location>
        <begin position="210"/>
        <end position="222"/>
    </location>
</feature>
<organism evidence="10 11">
    <name type="scientific">Dendrobium chrysotoxum</name>
    <name type="common">Orchid</name>
    <dbReference type="NCBI Taxonomy" id="161865"/>
    <lineage>
        <taxon>Eukaryota</taxon>
        <taxon>Viridiplantae</taxon>
        <taxon>Streptophyta</taxon>
        <taxon>Embryophyta</taxon>
        <taxon>Tracheophyta</taxon>
        <taxon>Spermatophyta</taxon>
        <taxon>Magnoliopsida</taxon>
        <taxon>Liliopsida</taxon>
        <taxon>Asparagales</taxon>
        <taxon>Orchidaceae</taxon>
        <taxon>Epidendroideae</taxon>
        <taxon>Malaxideae</taxon>
        <taxon>Dendrobiinae</taxon>
        <taxon>Dendrobium</taxon>
    </lineage>
</organism>
<dbReference type="InterPro" id="IPR044822">
    <property type="entry name" value="Myb_DNA-bind_4"/>
</dbReference>
<protein>
    <recommendedName>
        <fullName evidence="9">Myb/SANT-like DNA-binding domain-containing protein</fullName>
    </recommendedName>
</protein>